<keyword evidence="6" id="KW-0675">Receptor</keyword>
<protein>
    <submittedName>
        <fullName evidence="10">Beta-1 adrenergic receptor-like</fullName>
    </submittedName>
</protein>
<dbReference type="OrthoDB" id="10338981at2759"/>
<dbReference type="PANTHER" id="PTHR22750">
    <property type="entry name" value="G-PROTEIN COUPLED RECEPTOR"/>
    <property type="match status" value="1"/>
</dbReference>
<evidence type="ECO:0000256" key="2">
    <source>
        <dbReference type="ARBA" id="ARBA00022475"/>
    </source>
</evidence>
<dbReference type="GO" id="GO:0004930">
    <property type="term" value="F:G protein-coupled receptor activity"/>
    <property type="evidence" value="ECO:0007669"/>
    <property type="project" value="UniProtKB-KW"/>
</dbReference>
<feature type="domain" description="G-protein coupled receptors family 1 profile" evidence="8">
    <location>
        <begin position="1"/>
        <end position="271"/>
    </location>
</feature>
<keyword evidence="2" id="KW-1003">Cell membrane</keyword>
<evidence type="ECO:0000313" key="9">
    <source>
        <dbReference type="Proteomes" id="UP000515163"/>
    </source>
</evidence>
<evidence type="ECO:0000256" key="3">
    <source>
        <dbReference type="ARBA" id="ARBA00022692"/>
    </source>
</evidence>
<keyword evidence="5 7" id="KW-0472">Membrane</keyword>
<evidence type="ECO:0000313" key="10">
    <source>
        <dbReference type="RefSeq" id="XP_031549418.1"/>
    </source>
</evidence>
<dbReference type="Gene3D" id="1.20.1070.10">
    <property type="entry name" value="Rhodopsin 7-helix transmembrane proteins"/>
    <property type="match status" value="1"/>
</dbReference>
<dbReference type="CDD" id="cd00637">
    <property type="entry name" value="7tm_classA_rhodopsin-like"/>
    <property type="match status" value="1"/>
</dbReference>
<dbReference type="Pfam" id="PF00001">
    <property type="entry name" value="7tm_1"/>
    <property type="match status" value="2"/>
</dbReference>
<feature type="transmembrane region" description="Helical" evidence="7">
    <location>
        <begin position="61"/>
        <end position="78"/>
    </location>
</feature>
<keyword evidence="6" id="KW-0807">Transducer</keyword>
<keyword evidence="9" id="KW-1185">Reference proteome</keyword>
<dbReference type="GO" id="GO:0005886">
    <property type="term" value="C:plasma membrane"/>
    <property type="evidence" value="ECO:0007669"/>
    <property type="project" value="UniProtKB-SubCell"/>
</dbReference>
<evidence type="ECO:0000259" key="8">
    <source>
        <dbReference type="PROSITE" id="PS50262"/>
    </source>
</evidence>
<evidence type="ECO:0000256" key="5">
    <source>
        <dbReference type="ARBA" id="ARBA00023136"/>
    </source>
</evidence>
<dbReference type="SUPFAM" id="SSF81321">
    <property type="entry name" value="Family A G protein-coupled receptor-like"/>
    <property type="match status" value="1"/>
</dbReference>
<dbReference type="PRINTS" id="PR00237">
    <property type="entry name" value="GPCRRHODOPSN"/>
</dbReference>
<dbReference type="Proteomes" id="UP000515163">
    <property type="component" value="Unplaced"/>
</dbReference>
<dbReference type="AlphaFoldDB" id="A0A6P8H173"/>
<dbReference type="InParanoid" id="A0A6P8H173"/>
<gene>
    <name evidence="10" type="primary">LOC116286961</name>
</gene>
<accession>A0A6P8H173</accession>
<evidence type="ECO:0000256" key="6">
    <source>
        <dbReference type="RuleBase" id="RU000688"/>
    </source>
</evidence>
<dbReference type="InterPro" id="IPR017452">
    <property type="entry name" value="GPCR_Rhodpsn_7TM"/>
</dbReference>
<keyword evidence="6" id="KW-0297">G-protein coupled receptor</keyword>
<evidence type="ECO:0000256" key="1">
    <source>
        <dbReference type="ARBA" id="ARBA00004651"/>
    </source>
</evidence>
<dbReference type="SMART" id="SM01381">
    <property type="entry name" value="7TM_GPCR_Srsx"/>
    <property type="match status" value="1"/>
</dbReference>
<feature type="transmembrane region" description="Helical" evidence="7">
    <location>
        <begin position="219"/>
        <end position="238"/>
    </location>
</feature>
<reference evidence="10" key="1">
    <citation type="submission" date="2025-08" db="UniProtKB">
        <authorList>
            <consortium name="RefSeq"/>
        </authorList>
    </citation>
    <scope>IDENTIFICATION</scope>
    <source>
        <tissue evidence="10">Tentacle</tissue>
    </source>
</reference>
<organism evidence="9 10">
    <name type="scientific">Actinia tenebrosa</name>
    <name type="common">Australian red waratah sea anemone</name>
    <dbReference type="NCBI Taxonomy" id="6105"/>
    <lineage>
        <taxon>Eukaryota</taxon>
        <taxon>Metazoa</taxon>
        <taxon>Cnidaria</taxon>
        <taxon>Anthozoa</taxon>
        <taxon>Hexacorallia</taxon>
        <taxon>Actiniaria</taxon>
        <taxon>Actiniidae</taxon>
        <taxon>Actinia</taxon>
    </lineage>
</organism>
<feature type="transmembrane region" description="Helical" evidence="7">
    <location>
        <begin position="99"/>
        <end position="121"/>
    </location>
</feature>
<feature type="transmembrane region" description="Helical" evidence="7">
    <location>
        <begin position="127"/>
        <end position="150"/>
    </location>
</feature>
<evidence type="ECO:0000256" key="7">
    <source>
        <dbReference type="SAM" id="Phobius"/>
    </source>
</evidence>
<name>A0A6P8H173_ACTTE</name>
<dbReference type="RefSeq" id="XP_031549418.1">
    <property type="nucleotide sequence ID" value="XM_031693558.1"/>
</dbReference>
<feature type="transmembrane region" description="Helical" evidence="7">
    <location>
        <begin position="250"/>
        <end position="273"/>
    </location>
</feature>
<comment type="similarity">
    <text evidence="6">Belongs to the G-protein coupled receptor 1 family.</text>
</comment>
<dbReference type="InterPro" id="IPR000276">
    <property type="entry name" value="GPCR_Rhodpsn"/>
</dbReference>
<dbReference type="PROSITE" id="PS50262">
    <property type="entry name" value="G_PROTEIN_RECEP_F1_2"/>
    <property type="match status" value="1"/>
</dbReference>
<sequence length="294" mass="33331">MVTIYRTTSLQTPSRLLLCSLALADLLLGLVAQPATALFYLSAFSNWLDIFCVSWVVMTQGGYSIGAVSFMTLAAMSVDRCLAIKIKNRYKLTVTKRRTFILIVVVWVFTATSMNTGLLFFNSKQRQYNTFIVSFILLLVISVSFSLAYCSLKKISVRMSQASQIRTTANKVGPMQDASPCQRQTTLEHSVREPDPSKRAQSSSPFNVNKYKKSLNTMLMILLLNLVVYLPLLCFSIAEVMVSIPRQHSIVYFQYNGMLMAFNSTLNPIFYLWRMKDLRRALKALLTRRTATNE</sequence>
<dbReference type="FunCoup" id="A0A6P8H173">
    <property type="interactions" value="661"/>
</dbReference>
<keyword evidence="3 6" id="KW-0812">Transmembrane</keyword>
<keyword evidence="4 7" id="KW-1133">Transmembrane helix</keyword>
<comment type="subcellular location">
    <subcellularLocation>
        <location evidence="1">Cell membrane</location>
        <topology evidence="1">Multi-pass membrane protein</topology>
    </subcellularLocation>
</comment>
<proteinExistence type="inferred from homology"/>
<dbReference type="PROSITE" id="PS00237">
    <property type="entry name" value="G_PROTEIN_RECEP_F1_1"/>
    <property type="match status" value="1"/>
</dbReference>
<evidence type="ECO:0000256" key="4">
    <source>
        <dbReference type="ARBA" id="ARBA00022989"/>
    </source>
</evidence>
<dbReference type="KEGG" id="aten:116286961"/>
<dbReference type="GeneID" id="116286961"/>